<proteinExistence type="predicted"/>
<reference evidence="1 2" key="1">
    <citation type="submission" date="2020-09" db="EMBL/GenBank/DDBJ databases">
        <title>De no assembly of potato wild relative species, Solanum commersonii.</title>
        <authorList>
            <person name="Cho K."/>
        </authorList>
    </citation>
    <scope>NUCLEOTIDE SEQUENCE [LARGE SCALE GENOMIC DNA]</scope>
    <source>
        <strain evidence="1">LZ3.2</strain>
        <tissue evidence="1">Leaf</tissue>
    </source>
</reference>
<dbReference type="EMBL" id="JACXVP010000010">
    <property type="protein sequence ID" value="KAG5581218.1"/>
    <property type="molecule type" value="Genomic_DNA"/>
</dbReference>
<evidence type="ECO:0000313" key="1">
    <source>
        <dbReference type="EMBL" id="KAG5581218.1"/>
    </source>
</evidence>
<evidence type="ECO:0000313" key="2">
    <source>
        <dbReference type="Proteomes" id="UP000824120"/>
    </source>
</evidence>
<organism evidence="1 2">
    <name type="scientific">Solanum commersonii</name>
    <name type="common">Commerson's wild potato</name>
    <name type="synonym">Commerson's nightshade</name>
    <dbReference type="NCBI Taxonomy" id="4109"/>
    <lineage>
        <taxon>Eukaryota</taxon>
        <taxon>Viridiplantae</taxon>
        <taxon>Streptophyta</taxon>
        <taxon>Embryophyta</taxon>
        <taxon>Tracheophyta</taxon>
        <taxon>Spermatophyta</taxon>
        <taxon>Magnoliopsida</taxon>
        <taxon>eudicotyledons</taxon>
        <taxon>Gunneridae</taxon>
        <taxon>Pentapetalae</taxon>
        <taxon>asterids</taxon>
        <taxon>lamiids</taxon>
        <taxon>Solanales</taxon>
        <taxon>Solanaceae</taxon>
        <taxon>Solanoideae</taxon>
        <taxon>Solaneae</taxon>
        <taxon>Solanum</taxon>
    </lineage>
</organism>
<sequence>MATETTVSTTAIRTSKSTSTTNQHRYYHKLLSAVRHMLIWWQHVVETKENLYRRLVKITEILFSLAFSPDGQLPSPESIDGHMRVGHNFSTSFLNISICNLWAVLLPIRCIISDYAR</sequence>
<accession>A0A9J5WZN4</accession>
<gene>
    <name evidence="1" type="ORF">H5410_051845</name>
</gene>
<name>A0A9J5WZN4_SOLCO</name>
<dbReference type="OrthoDB" id="10347448at2759"/>
<dbReference type="AlphaFoldDB" id="A0A9J5WZN4"/>
<feature type="non-terminal residue" evidence="1">
    <location>
        <position position="117"/>
    </location>
</feature>
<protein>
    <submittedName>
        <fullName evidence="1">Uncharacterized protein</fullName>
    </submittedName>
</protein>
<keyword evidence="2" id="KW-1185">Reference proteome</keyword>
<dbReference type="Proteomes" id="UP000824120">
    <property type="component" value="Chromosome 10"/>
</dbReference>
<comment type="caution">
    <text evidence="1">The sequence shown here is derived from an EMBL/GenBank/DDBJ whole genome shotgun (WGS) entry which is preliminary data.</text>
</comment>